<dbReference type="Pfam" id="PF07714">
    <property type="entry name" value="PK_Tyr_Ser-Thr"/>
    <property type="match status" value="1"/>
</dbReference>
<dbReference type="PANTHER" id="PTHR10039">
    <property type="entry name" value="AMELOGENIN"/>
    <property type="match status" value="1"/>
</dbReference>
<comment type="similarity">
    <text evidence="1">Belongs to the protein kinase superfamily. TKL Ser/Thr protein kinase family. ROCO subfamily.</text>
</comment>
<dbReference type="Pfam" id="PF13637">
    <property type="entry name" value="Ank_4"/>
    <property type="match status" value="1"/>
</dbReference>
<dbReference type="InterPro" id="IPR000719">
    <property type="entry name" value="Prot_kinase_dom"/>
</dbReference>
<dbReference type="Gene3D" id="1.10.510.10">
    <property type="entry name" value="Transferase(Phosphotransferase) domain 1"/>
    <property type="match status" value="1"/>
</dbReference>
<dbReference type="GO" id="GO:0004672">
    <property type="term" value="F:protein kinase activity"/>
    <property type="evidence" value="ECO:0007669"/>
    <property type="project" value="InterPro"/>
</dbReference>
<dbReference type="InterPro" id="IPR007111">
    <property type="entry name" value="NACHT_NTPase"/>
</dbReference>
<dbReference type="PROSITE" id="PS00108">
    <property type="entry name" value="PROTEIN_KINASE_ST"/>
    <property type="match status" value="1"/>
</dbReference>
<dbReference type="SUPFAM" id="SSF56112">
    <property type="entry name" value="Protein kinase-like (PK-like)"/>
    <property type="match status" value="1"/>
</dbReference>
<name>A0A8H6XDA7_9AGAR</name>
<evidence type="ECO:0000256" key="1">
    <source>
        <dbReference type="ARBA" id="ARBA00008171"/>
    </source>
</evidence>
<dbReference type="PROSITE" id="PS50837">
    <property type="entry name" value="NACHT"/>
    <property type="match status" value="1"/>
</dbReference>
<evidence type="ECO:0000313" key="6">
    <source>
        <dbReference type="EMBL" id="KAF7339002.1"/>
    </source>
</evidence>
<protein>
    <submittedName>
        <fullName evidence="6">Uncharacterized protein</fullName>
    </submittedName>
</protein>
<dbReference type="EMBL" id="JACAZI010000020">
    <property type="protein sequence ID" value="KAF7339002.1"/>
    <property type="molecule type" value="Genomic_DNA"/>
</dbReference>
<dbReference type="SMART" id="SM00220">
    <property type="entry name" value="S_TKc"/>
    <property type="match status" value="1"/>
</dbReference>
<evidence type="ECO:0000313" key="7">
    <source>
        <dbReference type="Proteomes" id="UP000620124"/>
    </source>
</evidence>
<feature type="repeat" description="ANK" evidence="3">
    <location>
        <begin position="688"/>
        <end position="720"/>
    </location>
</feature>
<dbReference type="Proteomes" id="UP000620124">
    <property type="component" value="Unassembled WGS sequence"/>
</dbReference>
<evidence type="ECO:0000259" key="5">
    <source>
        <dbReference type="PROSITE" id="PS50837"/>
    </source>
</evidence>
<gene>
    <name evidence="6" type="ORF">MVEN_01976400</name>
</gene>
<dbReference type="InterPro" id="IPR056884">
    <property type="entry name" value="NPHP3-like_N"/>
</dbReference>
<dbReference type="PANTHER" id="PTHR10039:SF16">
    <property type="entry name" value="GPI INOSITOL-DEACYLASE"/>
    <property type="match status" value="1"/>
</dbReference>
<dbReference type="PROSITE" id="PS50011">
    <property type="entry name" value="PROTEIN_KINASE_DOM"/>
    <property type="match status" value="1"/>
</dbReference>
<dbReference type="SUPFAM" id="SSF52540">
    <property type="entry name" value="P-loop containing nucleoside triphosphate hydrolases"/>
    <property type="match status" value="1"/>
</dbReference>
<dbReference type="Gene3D" id="1.25.40.20">
    <property type="entry name" value="Ankyrin repeat-containing domain"/>
    <property type="match status" value="1"/>
</dbReference>
<dbReference type="OrthoDB" id="1668230at2759"/>
<evidence type="ECO:0000256" key="3">
    <source>
        <dbReference type="PROSITE-ProRule" id="PRU00023"/>
    </source>
</evidence>
<dbReference type="InterPro" id="IPR036770">
    <property type="entry name" value="Ankyrin_rpt-contain_sf"/>
</dbReference>
<dbReference type="Pfam" id="PF12796">
    <property type="entry name" value="Ank_2"/>
    <property type="match status" value="1"/>
</dbReference>
<evidence type="ECO:0000259" key="4">
    <source>
        <dbReference type="PROSITE" id="PS50011"/>
    </source>
</evidence>
<dbReference type="InterPro" id="IPR027417">
    <property type="entry name" value="P-loop_NTPase"/>
</dbReference>
<dbReference type="Gene3D" id="3.40.50.300">
    <property type="entry name" value="P-loop containing nucleotide triphosphate hydrolases"/>
    <property type="match status" value="1"/>
</dbReference>
<keyword evidence="2" id="KW-0677">Repeat</keyword>
<accession>A0A8H6XDA7</accession>
<dbReference type="SMART" id="SM00248">
    <property type="entry name" value="ANK"/>
    <property type="match status" value="4"/>
</dbReference>
<dbReference type="InterPro" id="IPR008271">
    <property type="entry name" value="Ser/Thr_kinase_AS"/>
</dbReference>
<feature type="domain" description="NACHT" evidence="5">
    <location>
        <begin position="107"/>
        <end position="250"/>
    </location>
</feature>
<sequence length="1415" mass="159082">MSRQGNEPTTIIANIYGGTGGVGGVVRVTGGTAGAGEGPITNINGVQNLTTNIVNQGHELEEVLYKWLESPPDTEDRQYELQRLRHEATGCWLLCDVRFIRWKTTPGSLWIKGISGTGKSVLCSTVIQEITMTCPERSAVAYFYFDFRNERQCIEIMLRSIIWQLSGRSPSPYSALHRLYQTLGNGTVQPQYVDLQEVLENLLSELDRTYIVIDGLDECRKTERKVVVQFICSLCHPTKNAIHLLFTSQPLEEFKNAFKDVTFIELGSVVSTSDIRSFIGSKVPRVGNWASDDIYAKDVTEQIVQKSNGMFHLAACLLIELGHCHWEDVWEKTLTLLPADLFGIYSHFFTWAKGTLPTVFIQAIFRWLVFSTRPLTLEELADAIAFPLSDPNFDFSDPTKSIYDPNYRPGNYAIFKVLEGLIAIKHDGSAKPSIVLAHSSVKDYILSPEFQWEFGTVINLTKDVSHKFIAQTCIRYLLLFAVGNHSMTLDTLPDYPISLYAAKYWFHHLRFCNDQDQGALLPLTMHLLEDGSSQHAALYRLCPFPWHVTCVWDGPISPALCMCSEMGYTEGVRFLLIEHNTPIDQATEDGKTALHLASKKGNLDIARLLIEHNASVDLATKDGETALHLALEEGHLNIARLLIEHSTSIDQATNDGRTAFHIALLKGHLDIAQLLIAYGTSVYQATSNGQTALHLASRKGQLDVARLFIEHGLSVKQATNESSTTYIFSSLPPDQSLVRVLLQLGPEITSDPEVVQALLKRFNISPRENLIAEITATVARVAVRGKTACEADTDLERWLADNRVREPRVWPVILWVAFQVKAAYSSSTPRSMDMNALAMIESNIDQQHIDLWQWDDADEQLVRQTFISQDSKIASWIDRYPPLWREYIRLPDSRDWTQLEALTRQPSRPRSNPTEYDAAIRVASIVLWTSSNSVSASQGSDEILTLDRFVAHMIDNAYMVDQLRQPLPQRFISCVWAFLLKFGDKRLDEFRALIDAWKTWDVITCLRNFCFVLSTMSEFSKSIADQDLPKSVVNVVIHTDIRCICAQIVGVLRNPQAYQRLLDARDDEAQQLIDLFQDLLDYPPLDSLSRPIIWKVMRKLSKRSGRHPRCFAIPDFQLNGSPVTGGAFADIWKCHFQNETVCVKAIRVFEKSDMEALLKAFHKEALIWRQHAHPNLLPFFGIYSLTDPRPRLCLVSPWMENGDISKYLQGNPAGINRLTLVLDVAIGLAHLHSQNFVHGDLKAMNVLVTRSGRAVIADFGQSSVVMNSGITALSSTVQQSGGTLRWQAPELLKGSPNSVESDVYAFAGVCYEIFTGEIPFFEVSERALLWHILSGNIPQKSPCISDDIWAHMEECWDTDPEKRPVAKDIVTAFSDPPISAVPTEAASDWEPSYTAKFRASLQDHTLFLLCGEIDT</sequence>
<feature type="domain" description="Protein kinase" evidence="4">
    <location>
        <begin position="1117"/>
        <end position="1378"/>
    </location>
</feature>
<feature type="repeat" description="ANK" evidence="3">
    <location>
        <begin position="655"/>
        <end position="687"/>
    </location>
</feature>
<dbReference type="PROSITE" id="PS50297">
    <property type="entry name" value="ANK_REP_REGION"/>
    <property type="match status" value="4"/>
</dbReference>
<proteinExistence type="inferred from homology"/>
<keyword evidence="3" id="KW-0040">ANK repeat</keyword>
<dbReference type="GO" id="GO:0005524">
    <property type="term" value="F:ATP binding"/>
    <property type="evidence" value="ECO:0007669"/>
    <property type="project" value="InterPro"/>
</dbReference>
<feature type="repeat" description="ANK" evidence="3">
    <location>
        <begin position="589"/>
        <end position="621"/>
    </location>
</feature>
<keyword evidence="7" id="KW-1185">Reference proteome</keyword>
<dbReference type="PRINTS" id="PR00109">
    <property type="entry name" value="TYRKINASE"/>
</dbReference>
<dbReference type="PROSITE" id="PS50088">
    <property type="entry name" value="ANK_REPEAT"/>
    <property type="match status" value="4"/>
</dbReference>
<comment type="caution">
    <text evidence="6">The sequence shown here is derived from an EMBL/GenBank/DDBJ whole genome shotgun (WGS) entry which is preliminary data.</text>
</comment>
<evidence type="ECO:0000256" key="2">
    <source>
        <dbReference type="ARBA" id="ARBA00022737"/>
    </source>
</evidence>
<dbReference type="InterPro" id="IPR002110">
    <property type="entry name" value="Ankyrin_rpt"/>
</dbReference>
<dbReference type="InterPro" id="IPR011009">
    <property type="entry name" value="Kinase-like_dom_sf"/>
</dbReference>
<feature type="repeat" description="ANK" evidence="3">
    <location>
        <begin position="622"/>
        <end position="654"/>
    </location>
</feature>
<reference evidence="6" key="1">
    <citation type="submission" date="2020-05" db="EMBL/GenBank/DDBJ databases">
        <title>Mycena genomes resolve the evolution of fungal bioluminescence.</title>
        <authorList>
            <person name="Tsai I.J."/>
        </authorList>
    </citation>
    <scope>NUCLEOTIDE SEQUENCE</scope>
    <source>
        <strain evidence="6">CCC161011</strain>
    </source>
</reference>
<dbReference type="Pfam" id="PF24883">
    <property type="entry name" value="NPHP3_N"/>
    <property type="match status" value="1"/>
</dbReference>
<dbReference type="SUPFAM" id="SSF48403">
    <property type="entry name" value="Ankyrin repeat"/>
    <property type="match status" value="1"/>
</dbReference>
<organism evidence="6 7">
    <name type="scientific">Mycena venus</name>
    <dbReference type="NCBI Taxonomy" id="2733690"/>
    <lineage>
        <taxon>Eukaryota</taxon>
        <taxon>Fungi</taxon>
        <taxon>Dikarya</taxon>
        <taxon>Basidiomycota</taxon>
        <taxon>Agaricomycotina</taxon>
        <taxon>Agaricomycetes</taxon>
        <taxon>Agaricomycetidae</taxon>
        <taxon>Agaricales</taxon>
        <taxon>Marasmiineae</taxon>
        <taxon>Mycenaceae</taxon>
        <taxon>Mycena</taxon>
    </lineage>
</organism>
<dbReference type="InterPro" id="IPR001245">
    <property type="entry name" value="Ser-Thr/Tyr_kinase_cat_dom"/>
</dbReference>